<feature type="region of interest" description="Disordered" evidence="1">
    <location>
        <begin position="84"/>
        <end position="155"/>
    </location>
</feature>
<protein>
    <submittedName>
        <fullName evidence="2">Uncharacterized protein</fullName>
    </submittedName>
</protein>
<gene>
    <name evidence="2" type="ORF">CDAR_58651</name>
</gene>
<dbReference type="EMBL" id="BPLQ01007157">
    <property type="protein sequence ID" value="GIY28199.1"/>
    <property type="molecule type" value="Genomic_DNA"/>
</dbReference>
<accession>A0AAV4S4E6</accession>
<reference evidence="2 3" key="1">
    <citation type="submission" date="2021-06" db="EMBL/GenBank/DDBJ databases">
        <title>Caerostris darwini draft genome.</title>
        <authorList>
            <person name="Kono N."/>
            <person name="Arakawa K."/>
        </authorList>
    </citation>
    <scope>NUCLEOTIDE SEQUENCE [LARGE SCALE GENOMIC DNA]</scope>
</reference>
<feature type="compositionally biased region" description="Basic and acidic residues" evidence="1">
    <location>
        <begin position="119"/>
        <end position="155"/>
    </location>
</feature>
<name>A0AAV4S4E6_9ARAC</name>
<keyword evidence="3" id="KW-1185">Reference proteome</keyword>
<organism evidence="2 3">
    <name type="scientific">Caerostris darwini</name>
    <dbReference type="NCBI Taxonomy" id="1538125"/>
    <lineage>
        <taxon>Eukaryota</taxon>
        <taxon>Metazoa</taxon>
        <taxon>Ecdysozoa</taxon>
        <taxon>Arthropoda</taxon>
        <taxon>Chelicerata</taxon>
        <taxon>Arachnida</taxon>
        <taxon>Araneae</taxon>
        <taxon>Araneomorphae</taxon>
        <taxon>Entelegynae</taxon>
        <taxon>Araneoidea</taxon>
        <taxon>Araneidae</taxon>
        <taxon>Caerostris</taxon>
    </lineage>
</organism>
<sequence>MVLNLPLYAAVSTNPLILVPCSYAAAAAAASGLSPGTVLTTPARNMIFQYPSTTPESNSDSQGGNAIPTYTVMPGTGVFELNRIPSPVSVDDVVKEEAKPTKGGKEKVAKHVRSKSPKKQSEEEAEKPLDLSFKKRDVESEKSSEPKSSTDTDNY</sequence>
<feature type="region of interest" description="Disordered" evidence="1">
    <location>
        <begin position="50"/>
        <end position="69"/>
    </location>
</feature>
<feature type="compositionally biased region" description="Polar residues" evidence="1">
    <location>
        <begin position="50"/>
        <end position="64"/>
    </location>
</feature>
<feature type="compositionally biased region" description="Basic and acidic residues" evidence="1">
    <location>
        <begin position="92"/>
        <end position="109"/>
    </location>
</feature>
<dbReference type="Proteomes" id="UP001054837">
    <property type="component" value="Unassembled WGS sequence"/>
</dbReference>
<dbReference type="AlphaFoldDB" id="A0AAV4S4E6"/>
<comment type="caution">
    <text evidence="2">The sequence shown here is derived from an EMBL/GenBank/DDBJ whole genome shotgun (WGS) entry which is preliminary data.</text>
</comment>
<proteinExistence type="predicted"/>
<evidence type="ECO:0000313" key="3">
    <source>
        <dbReference type="Proteomes" id="UP001054837"/>
    </source>
</evidence>
<evidence type="ECO:0000313" key="2">
    <source>
        <dbReference type="EMBL" id="GIY28199.1"/>
    </source>
</evidence>
<evidence type="ECO:0000256" key="1">
    <source>
        <dbReference type="SAM" id="MobiDB-lite"/>
    </source>
</evidence>